<dbReference type="Proteomes" id="UP000295601">
    <property type="component" value="Unassembled WGS sequence"/>
</dbReference>
<sequence length="116" mass="13031">MAKCVSWRYTPTPQHASHLPGECRECWEPCTEKVVKKRSRCAGCTKAIIACPDHRVRRALLSEENLDRETVEMLAQDQYPMIAVAAQQMLADRWGVQPHDPGSLPAPPGYEGIPFD</sequence>
<comment type="caution">
    <text evidence="2">The sequence shown here is derived from an EMBL/GenBank/DDBJ whole genome shotgun (WGS) entry which is preliminary data.</text>
</comment>
<gene>
    <name evidence="2" type="ORF">EDF62_3264</name>
</gene>
<dbReference type="EMBL" id="SNYA01000009">
    <property type="protein sequence ID" value="TDP89533.1"/>
    <property type="molecule type" value="Genomic_DNA"/>
</dbReference>
<accession>A0A4R6RRS8</accession>
<feature type="region of interest" description="Disordered" evidence="1">
    <location>
        <begin position="95"/>
        <end position="116"/>
    </location>
</feature>
<evidence type="ECO:0000313" key="2">
    <source>
        <dbReference type="EMBL" id="TDP89533.1"/>
    </source>
</evidence>
<proteinExistence type="predicted"/>
<evidence type="ECO:0000256" key="1">
    <source>
        <dbReference type="SAM" id="MobiDB-lite"/>
    </source>
</evidence>
<reference evidence="2 3" key="1">
    <citation type="submission" date="2019-03" db="EMBL/GenBank/DDBJ databases">
        <title>Genomic analyses of the natural microbiome of Caenorhabditis elegans.</title>
        <authorList>
            <person name="Samuel B."/>
        </authorList>
    </citation>
    <scope>NUCLEOTIDE SEQUENCE [LARGE SCALE GENOMIC DNA]</scope>
    <source>
        <strain evidence="2 3">JUb18</strain>
    </source>
</reference>
<keyword evidence="3" id="KW-1185">Reference proteome</keyword>
<evidence type="ECO:0000313" key="3">
    <source>
        <dbReference type="Proteomes" id="UP000295601"/>
    </source>
</evidence>
<organism evidence="2 3">
    <name type="scientific">Leucobacter luti</name>
    <dbReference type="NCBI Taxonomy" id="340320"/>
    <lineage>
        <taxon>Bacteria</taxon>
        <taxon>Bacillati</taxon>
        <taxon>Actinomycetota</taxon>
        <taxon>Actinomycetes</taxon>
        <taxon>Micrococcales</taxon>
        <taxon>Microbacteriaceae</taxon>
        <taxon>Leucobacter</taxon>
    </lineage>
</organism>
<protein>
    <submittedName>
        <fullName evidence="2">Uncharacterized protein</fullName>
    </submittedName>
</protein>
<name>A0A4R6RRS8_9MICO</name>
<dbReference type="AlphaFoldDB" id="A0A4R6RRS8"/>